<comment type="caution">
    <text evidence="1">The sequence shown here is derived from an EMBL/GenBank/DDBJ whole genome shotgun (WGS) entry which is preliminary data.</text>
</comment>
<reference evidence="1 2" key="1">
    <citation type="journal article" date="2015" name="Stand. Genomic Sci.">
        <title>Genomic Encyclopedia of Bacterial and Archaeal Type Strains, Phase III: the genomes of soil and plant-associated and newly described type strains.</title>
        <authorList>
            <person name="Whitman W.B."/>
            <person name="Woyke T."/>
            <person name="Klenk H.P."/>
            <person name="Zhou Y."/>
            <person name="Lilburn T.G."/>
            <person name="Beck B.J."/>
            <person name="De Vos P."/>
            <person name="Vandamme P."/>
            <person name="Eisen J.A."/>
            <person name="Garrity G."/>
            <person name="Hugenholtz P."/>
            <person name="Kyrpides N.C."/>
        </authorList>
    </citation>
    <scope>NUCLEOTIDE SEQUENCE [LARGE SCALE GENOMIC DNA]</scope>
    <source>
        <strain evidence="1 2">VKM Ac-2541</strain>
    </source>
</reference>
<dbReference type="RefSeq" id="WP_132151103.1">
    <property type="nucleotide sequence ID" value="NZ_SLWR01000007.1"/>
</dbReference>
<dbReference type="InterPro" id="IPR011008">
    <property type="entry name" value="Dimeric_a/b-barrel"/>
</dbReference>
<dbReference type="AlphaFoldDB" id="A0A4R2IQC0"/>
<dbReference type="Proteomes" id="UP000295573">
    <property type="component" value="Unassembled WGS sequence"/>
</dbReference>
<keyword evidence="2" id="KW-1185">Reference proteome</keyword>
<proteinExistence type="predicted"/>
<gene>
    <name evidence="1" type="ORF">EV646_107200</name>
</gene>
<dbReference type="OrthoDB" id="4578588at2"/>
<evidence type="ECO:0000313" key="2">
    <source>
        <dbReference type="Proteomes" id="UP000295573"/>
    </source>
</evidence>
<sequence length="92" mass="11055">MPDIMVRVEAEDYDAWLKTHYDHVDDRRSYGMTDGPVYRDIDNPNAALFHIHAEDLERAMQWFRTDTFKEATKRATVFSRDFYLADKQQPRR</sequence>
<evidence type="ECO:0000313" key="1">
    <source>
        <dbReference type="EMBL" id="TCO46178.1"/>
    </source>
</evidence>
<protein>
    <recommendedName>
        <fullName evidence="3">Cyclase</fullName>
    </recommendedName>
</protein>
<evidence type="ECO:0008006" key="3">
    <source>
        <dbReference type="Google" id="ProtNLM"/>
    </source>
</evidence>
<organism evidence="1 2">
    <name type="scientific">Kribbella antiqua</name>
    <dbReference type="NCBI Taxonomy" id="2512217"/>
    <lineage>
        <taxon>Bacteria</taxon>
        <taxon>Bacillati</taxon>
        <taxon>Actinomycetota</taxon>
        <taxon>Actinomycetes</taxon>
        <taxon>Propionibacteriales</taxon>
        <taxon>Kribbellaceae</taxon>
        <taxon>Kribbella</taxon>
    </lineage>
</organism>
<dbReference type="SUPFAM" id="SSF54909">
    <property type="entry name" value="Dimeric alpha+beta barrel"/>
    <property type="match status" value="1"/>
</dbReference>
<dbReference type="EMBL" id="SLWR01000007">
    <property type="protein sequence ID" value="TCO46178.1"/>
    <property type="molecule type" value="Genomic_DNA"/>
</dbReference>
<accession>A0A4R2IQC0</accession>
<name>A0A4R2IQC0_9ACTN</name>